<dbReference type="PROSITE" id="PS00211">
    <property type="entry name" value="ABC_TRANSPORTER_1"/>
    <property type="match status" value="1"/>
</dbReference>
<feature type="transmembrane region" description="Helical" evidence="7">
    <location>
        <begin position="73"/>
        <end position="92"/>
    </location>
</feature>
<feature type="transmembrane region" description="Helical" evidence="7">
    <location>
        <begin position="264"/>
        <end position="284"/>
    </location>
</feature>
<proteinExistence type="predicted"/>
<keyword evidence="4 10" id="KW-0067">ATP-binding</keyword>
<evidence type="ECO:0000256" key="2">
    <source>
        <dbReference type="ARBA" id="ARBA00022692"/>
    </source>
</evidence>
<dbReference type="Pfam" id="PF00664">
    <property type="entry name" value="ABC_membrane"/>
    <property type="match status" value="1"/>
</dbReference>
<evidence type="ECO:0000259" key="8">
    <source>
        <dbReference type="PROSITE" id="PS50893"/>
    </source>
</evidence>
<feature type="domain" description="ABC transporter" evidence="8">
    <location>
        <begin position="355"/>
        <end position="591"/>
    </location>
</feature>
<sequence>MRHVFYFLKQIHGHTGNVLYINVLAMMGIGLLDGIAVLLLIPMISMSGIVNVEAGDFPFASVFSIFELIPNPFALPLILGLYVIIAVGQNLLQRRITIQNAVIQQGFLRYIQLETYHSLLKANWDFFIKKRKSDLINILTAEIGRTNAGTQSFLKLMASVMITIVQVALAFVLSPGITSFVLLCGLLLLFLNRKFLRRSLILGNRNYELGRSFLAGITDQINGIKDIKSNRLEEPRMNWYRSITKQMQDERVEFTRVKTTSQSYYKIASAFFIAIFIMVAVQLFSTQGAQLVLVVVIFSRLWPRVSGIQSSMEQIASTIPSLREVKRLQKETKTAMEFMQDFDDSIQPIRIGAGIECNQLAFRYDKDKPTYALKDINLYIPANHITAIVGKSGAGKSTLIDLVMGLNKPEIGQVCIDGTPLEGDDVLALRKSLSYVSQDPFLFNTTVRENLLLVKPDASEEDLWEALEFALAAAFVRELPDGLDTLIGDRGVKLSGGERQRLVLARAILRKPSILVLDEATSALDTENEAKIQRAIEQLKGKMTIIVIAHRLSTIRNADQVIVLDKGEVVQQGAFQQLADQSTGVFSKLVNQG</sequence>
<dbReference type="SUPFAM" id="SSF90123">
    <property type="entry name" value="ABC transporter transmembrane region"/>
    <property type="match status" value="1"/>
</dbReference>
<keyword evidence="11" id="KW-1185">Reference proteome</keyword>
<keyword evidence="6 7" id="KW-0472">Membrane</keyword>
<dbReference type="InterPro" id="IPR017871">
    <property type="entry name" value="ABC_transporter-like_CS"/>
</dbReference>
<dbReference type="SMART" id="SM00382">
    <property type="entry name" value="AAA"/>
    <property type="match status" value="1"/>
</dbReference>
<feature type="domain" description="ABC transmembrane type-1" evidence="9">
    <location>
        <begin position="21"/>
        <end position="317"/>
    </location>
</feature>
<dbReference type="EMBL" id="JAFBDR010000035">
    <property type="protein sequence ID" value="MBM7573492.1"/>
    <property type="molecule type" value="Genomic_DNA"/>
</dbReference>
<evidence type="ECO:0000256" key="6">
    <source>
        <dbReference type="ARBA" id="ARBA00023136"/>
    </source>
</evidence>
<dbReference type="Gene3D" id="3.40.50.300">
    <property type="entry name" value="P-loop containing nucleotide triphosphate hydrolases"/>
    <property type="match status" value="1"/>
</dbReference>
<dbReference type="Pfam" id="PF00005">
    <property type="entry name" value="ABC_tran"/>
    <property type="match status" value="1"/>
</dbReference>
<feature type="transmembrane region" description="Helical" evidence="7">
    <location>
        <begin position="20"/>
        <end position="44"/>
    </location>
</feature>
<evidence type="ECO:0000256" key="5">
    <source>
        <dbReference type="ARBA" id="ARBA00022989"/>
    </source>
</evidence>
<comment type="caution">
    <text evidence="10">The sequence shown here is derived from an EMBL/GenBank/DDBJ whole genome shotgun (WGS) entry which is preliminary data.</text>
</comment>
<keyword evidence="3" id="KW-0547">Nucleotide-binding</keyword>
<dbReference type="PANTHER" id="PTHR24221">
    <property type="entry name" value="ATP-BINDING CASSETTE SUB-FAMILY B"/>
    <property type="match status" value="1"/>
</dbReference>
<dbReference type="InterPro" id="IPR003439">
    <property type="entry name" value="ABC_transporter-like_ATP-bd"/>
</dbReference>
<comment type="subcellular location">
    <subcellularLocation>
        <location evidence="1">Cell membrane</location>
        <topology evidence="1">Multi-pass membrane protein</topology>
    </subcellularLocation>
</comment>
<evidence type="ECO:0000256" key="3">
    <source>
        <dbReference type="ARBA" id="ARBA00022741"/>
    </source>
</evidence>
<evidence type="ECO:0000259" key="9">
    <source>
        <dbReference type="PROSITE" id="PS50929"/>
    </source>
</evidence>
<keyword evidence="2 7" id="KW-0812">Transmembrane</keyword>
<protein>
    <submittedName>
        <fullName evidence="10">ATP-binding cassette subfamily C protein</fullName>
    </submittedName>
</protein>
<evidence type="ECO:0000256" key="7">
    <source>
        <dbReference type="SAM" id="Phobius"/>
    </source>
</evidence>
<dbReference type="Proteomes" id="UP001296943">
    <property type="component" value="Unassembled WGS sequence"/>
</dbReference>
<accession>A0ABS2N5T7</accession>
<reference evidence="10 11" key="1">
    <citation type="submission" date="2021-01" db="EMBL/GenBank/DDBJ databases">
        <title>Genomic Encyclopedia of Type Strains, Phase IV (KMG-IV): sequencing the most valuable type-strain genomes for metagenomic binning, comparative biology and taxonomic classification.</title>
        <authorList>
            <person name="Goeker M."/>
        </authorList>
    </citation>
    <scope>NUCLEOTIDE SEQUENCE [LARGE SCALE GENOMIC DNA]</scope>
    <source>
        <strain evidence="10 11">DSM 23711</strain>
    </source>
</reference>
<dbReference type="PROSITE" id="PS50893">
    <property type="entry name" value="ABC_TRANSPORTER_2"/>
    <property type="match status" value="1"/>
</dbReference>
<feature type="transmembrane region" description="Helical" evidence="7">
    <location>
        <begin position="177"/>
        <end position="196"/>
    </location>
</feature>
<dbReference type="InterPro" id="IPR027417">
    <property type="entry name" value="P-loop_NTPase"/>
</dbReference>
<gene>
    <name evidence="10" type="ORF">JOC48_004056</name>
</gene>
<dbReference type="InterPro" id="IPR003593">
    <property type="entry name" value="AAA+_ATPase"/>
</dbReference>
<dbReference type="InterPro" id="IPR039421">
    <property type="entry name" value="Type_1_exporter"/>
</dbReference>
<evidence type="ECO:0000313" key="10">
    <source>
        <dbReference type="EMBL" id="MBM7573492.1"/>
    </source>
</evidence>
<feature type="transmembrane region" description="Helical" evidence="7">
    <location>
        <begin position="153"/>
        <end position="171"/>
    </location>
</feature>
<evidence type="ECO:0000313" key="11">
    <source>
        <dbReference type="Proteomes" id="UP001296943"/>
    </source>
</evidence>
<dbReference type="GO" id="GO:0005524">
    <property type="term" value="F:ATP binding"/>
    <property type="evidence" value="ECO:0007669"/>
    <property type="project" value="UniProtKB-KW"/>
</dbReference>
<evidence type="ECO:0000256" key="1">
    <source>
        <dbReference type="ARBA" id="ARBA00004651"/>
    </source>
</evidence>
<dbReference type="RefSeq" id="WP_204502133.1">
    <property type="nucleotide sequence ID" value="NZ_JAFBDR010000035.1"/>
</dbReference>
<dbReference type="SUPFAM" id="SSF52540">
    <property type="entry name" value="P-loop containing nucleoside triphosphate hydrolases"/>
    <property type="match status" value="1"/>
</dbReference>
<dbReference type="PANTHER" id="PTHR24221:SF654">
    <property type="entry name" value="ATP-BINDING CASSETTE SUB-FAMILY B MEMBER 6"/>
    <property type="match status" value="1"/>
</dbReference>
<evidence type="ECO:0000256" key="4">
    <source>
        <dbReference type="ARBA" id="ARBA00022840"/>
    </source>
</evidence>
<keyword evidence="5 7" id="KW-1133">Transmembrane helix</keyword>
<dbReference type="InterPro" id="IPR011527">
    <property type="entry name" value="ABC1_TM_dom"/>
</dbReference>
<dbReference type="InterPro" id="IPR036640">
    <property type="entry name" value="ABC1_TM_sf"/>
</dbReference>
<name>A0ABS2N5T7_9BACI</name>
<dbReference type="PROSITE" id="PS50929">
    <property type="entry name" value="ABC_TM1F"/>
    <property type="match status" value="1"/>
</dbReference>
<organism evidence="10 11">
    <name type="scientific">Aquibacillus albus</name>
    <dbReference type="NCBI Taxonomy" id="1168171"/>
    <lineage>
        <taxon>Bacteria</taxon>
        <taxon>Bacillati</taxon>
        <taxon>Bacillota</taxon>
        <taxon>Bacilli</taxon>
        <taxon>Bacillales</taxon>
        <taxon>Bacillaceae</taxon>
        <taxon>Aquibacillus</taxon>
    </lineage>
</organism>
<dbReference type="Gene3D" id="1.20.1560.10">
    <property type="entry name" value="ABC transporter type 1, transmembrane domain"/>
    <property type="match status" value="1"/>
</dbReference>